<feature type="chain" id="PRO_5008981547" description="Outer membrane protein assembly factor BamA" evidence="8">
    <location>
        <begin position="29"/>
        <end position="783"/>
    </location>
</feature>
<dbReference type="GO" id="GO:0009279">
    <property type="term" value="C:cell outer membrane"/>
    <property type="evidence" value="ECO:0007669"/>
    <property type="project" value="UniProtKB-SubCell"/>
</dbReference>
<dbReference type="HOGENOM" id="CLU_007664_1_0_4"/>
<evidence type="ECO:0000256" key="7">
    <source>
        <dbReference type="ARBA" id="ARBA00023237"/>
    </source>
</evidence>
<dbReference type="InterPro" id="IPR039910">
    <property type="entry name" value="D15-like"/>
</dbReference>
<feature type="domain" description="POTRA" evidence="10">
    <location>
        <begin position="97"/>
        <end position="177"/>
    </location>
</feature>
<evidence type="ECO:0000256" key="1">
    <source>
        <dbReference type="ARBA" id="ARBA00004370"/>
    </source>
</evidence>
<dbReference type="RefSeq" id="WP_038499570.1">
    <property type="nucleotide sequence ID" value="NZ_AFWK01000057.1"/>
</dbReference>
<dbReference type="OrthoDB" id="9803054at2"/>
<evidence type="ECO:0000256" key="5">
    <source>
        <dbReference type="ARBA" id="ARBA00022737"/>
    </source>
</evidence>
<dbReference type="EMBL" id="CP009238">
    <property type="protein sequence ID" value="AIL32637.1"/>
    <property type="molecule type" value="Genomic_DNA"/>
</dbReference>
<keyword evidence="3 8" id="KW-0812">Transmembrane</keyword>
<protein>
    <recommendedName>
        <fullName evidence="8 9">Outer membrane protein assembly factor BamA</fullName>
    </recommendedName>
</protein>
<proteinExistence type="inferred from homology"/>
<dbReference type="STRING" id="1072685.IX83_04340"/>
<dbReference type="InterPro" id="IPR010827">
    <property type="entry name" value="BamA/TamA_POTRA"/>
</dbReference>
<evidence type="ECO:0000256" key="3">
    <source>
        <dbReference type="ARBA" id="ARBA00022692"/>
    </source>
</evidence>
<keyword evidence="7 8" id="KW-0998">Cell outer membrane</keyword>
<dbReference type="KEGG" id="bpsi:IX83_04340"/>
<dbReference type="NCBIfam" id="TIGR03303">
    <property type="entry name" value="OM_YaeT"/>
    <property type="match status" value="1"/>
</dbReference>
<dbReference type="PANTHER" id="PTHR12815">
    <property type="entry name" value="SORTING AND ASSEMBLY MACHINERY SAMM50 PROTEIN FAMILY MEMBER"/>
    <property type="match status" value="1"/>
</dbReference>
<accession>A0A077DGP6</accession>
<keyword evidence="4 8" id="KW-0732">Signal</keyword>
<feature type="domain" description="POTRA" evidence="10">
    <location>
        <begin position="352"/>
        <end position="426"/>
    </location>
</feature>
<feature type="signal peptide" evidence="8">
    <location>
        <begin position="1"/>
        <end position="28"/>
    </location>
</feature>
<evidence type="ECO:0000256" key="6">
    <source>
        <dbReference type="ARBA" id="ARBA00023136"/>
    </source>
</evidence>
<dbReference type="PIRSF" id="PIRSF006076">
    <property type="entry name" value="OM_assembly_OMP85"/>
    <property type="match status" value="1"/>
</dbReference>
<evidence type="ECO:0000256" key="9">
    <source>
        <dbReference type="NCBIfam" id="TIGR03303"/>
    </source>
</evidence>
<dbReference type="eggNOG" id="COG4775">
    <property type="taxonomic scope" value="Bacteria"/>
</dbReference>
<evidence type="ECO:0000256" key="8">
    <source>
        <dbReference type="HAMAP-Rule" id="MF_01430"/>
    </source>
</evidence>
<feature type="domain" description="POTRA" evidence="10">
    <location>
        <begin position="180"/>
        <end position="268"/>
    </location>
</feature>
<dbReference type="Pfam" id="PF07244">
    <property type="entry name" value="POTRA"/>
    <property type="match status" value="5"/>
</dbReference>
<dbReference type="InterPro" id="IPR034746">
    <property type="entry name" value="POTRA"/>
</dbReference>
<comment type="subunit">
    <text evidence="8">Part of the Bam complex.</text>
</comment>
<dbReference type="Gene3D" id="2.40.160.50">
    <property type="entry name" value="membrane protein fhac: a member of the omp85/tpsb transporter family"/>
    <property type="match status" value="1"/>
</dbReference>
<sequence length="783" mass="86123" precursor="true">MASRPFKTFKKSALFVALGLSTSMAAQAFIVKDIQIKGLESTDSSMIYSRLPIKVGQDFNAASSSRLIHALYNTGLFSDVQLFSNNGVLTIQVKERPIISAITIKGARVFSADDITKGLANGGLSTGRTFDPSMVELAINQIKQEYQNRGRYGVDIQASQTPLPNNRVGINFTINEGVSARIENITIIGNHAFSTSKILDSITSTTPGFMTWYTGSDKYSADNVTADINAIRNLYLNNGYFNVIVAPPQVAISPTRQKISLTYTITEGSPYHIQRVRLAGNLLDRDGELYELVTIKDGELYNAEKLNKIISNITDHLGKYGFAMAKATPSIIPNEQDKTLDIVIDVQPGRPVYVRRINIGGNTRTRDAVIRREIRQQESAWYNSEQLALSQLRLNRLGYFDDVKITQAPVADTNDQIDIDVNVVEKPLGMINLGVGYGSTDKLSFQGSISQSNIFGSGTDLALAVNTGRTSTVYSITHVDPYFTSSGISRTTSLYYRKLKPYNNSSYYSGNYSTKTLGLSMNFGIPISETDRVYSGFTVERNIIELPDSNSNIPVARAYHDYVDEYGKTNNSLVLNFGWGKDTRNDSIAPTEGHVLSLNADVGVWGLKYYLLSATAQKYVPLSSDFTLAFNFAADYGRSLDSSKSYPVIKNVYLGGIGSVRGYDSSSLGPRDLDTGDYIGGQARLYANAQLYLPFPGTHHDRSLRWFLFADAGKLTTTGKTVCVNGNNRVGTVEDPCGWRYSAGVGLSWNSPIGPLQFSYARPLNKKPGDATEYFQFQIGTSF</sequence>
<dbReference type="GO" id="GO:0043165">
    <property type="term" value="P:Gram-negative-bacterium-type cell outer membrane assembly"/>
    <property type="evidence" value="ECO:0007669"/>
    <property type="project" value="UniProtKB-UniRule"/>
</dbReference>
<dbReference type="HAMAP" id="MF_01430">
    <property type="entry name" value="OM_assembly_BamA"/>
    <property type="match status" value="1"/>
</dbReference>
<feature type="domain" description="POTRA" evidence="10">
    <location>
        <begin position="271"/>
        <end position="349"/>
    </location>
</feature>
<comment type="subcellular location">
    <subcellularLocation>
        <location evidence="8">Cell outer membrane</location>
    </subcellularLocation>
    <subcellularLocation>
        <location evidence="1">Membrane</location>
    </subcellularLocation>
</comment>
<reference evidence="11 12" key="1">
    <citation type="journal article" date="2014" name="BMC Genomics">
        <title>A genomic perspective on a new bacterial genus and species from the Alcaligenaceae family, Basilea psittacipulmonis.</title>
        <authorList>
            <person name="Whiteson K.L."/>
            <person name="Hernandez D."/>
            <person name="Lazarevic V."/>
            <person name="Gaia N."/>
            <person name="Farinelli L."/>
            <person name="Francois P."/>
            <person name="Pilo P."/>
            <person name="Frey J."/>
            <person name="Schrenzel J."/>
        </authorList>
    </citation>
    <scope>NUCLEOTIDE SEQUENCE [LARGE SCALE GENOMIC DNA]</scope>
    <source>
        <strain evidence="11 12">DSM 24701</strain>
    </source>
</reference>
<dbReference type="Gene3D" id="3.10.20.310">
    <property type="entry name" value="membrane protein fhac"/>
    <property type="match status" value="5"/>
</dbReference>
<evidence type="ECO:0000256" key="2">
    <source>
        <dbReference type="ARBA" id="ARBA00022452"/>
    </source>
</evidence>
<dbReference type="GO" id="GO:0051205">
    <property type="term" value="P:protein insertion into membrane"/>
    <property type="evidence" value="ECO:0007669"/>
    <property type="project" value="UniProtKB-UniRule"/>
</dbReference>
<dbReference type="AlphaFoldDB" id="A0A077DGP6"/>
<feature type="domain" description="POTRA" evidence="10">
    <location>
        <begin position="29"/>
        <end position="96"/>
    </location>
</feature>
<dbReference type="PANTHER" id="PTHR12815:SF23">
    <property type="entry name" value="OUTER MEMBRANE PROTEIN ASSEMBLY FACTOR BAMA"/>
    <property type="match status" value="1"/>
</dbReference>
<dbReference type="InterPro" id="IPR000184">
    <property type="entry name" value="Bac_surfAg_D15"/>
</dbReference>
<keyword evidence="12" id="KW-1185">Reference proteome</keyword>
<keyword evidence="2 8" id="KW-1134">Transmembrane beta strand</keyword>
<keyword evidence="6 8" id="KW-0472">Membrane</keyword>
<name>A0A077DGP6_9BURK</name>
<evidence type="ECO:0000313" key="11">
    <source>
        <dbReference type="EMBL" id="AIL32637.1"/>
    </source>
</evidence>
<organism evidence="11 12">
    <name type="scientific">Basilea psittacipulmonis DSM 24701</name>
    <dbReference type="NCBI Taxonomy" id="1072685"/>
    <lineage>
        <taxon>Bacteria</taxon>
        <taxon>Pseudomonadati</taxon>
        <taxon>Pseudomonadota</taxon>
        <taxon>Betaproteobacteria</taxon>
        <taxon>Burkholderiales</taxon>
        <taxon>Alcaligenaceae</taxon>
        <taxon>Basilea</taxon>
    </lineage>
</organism>
<evidence type="ECO:0000256" key="4">
    <source>
        <dbReference type="ARBA" id="ARBA00022729"/>
    </source>
</evidence>
<dbReference type="InterPro" id="IPR023707">
    <property type="entry name" value="OM_assembly_BamA"/>
</dbReference>
<comment type="function">
    <text evidence="8">Part of the outer membrane protein assembly complex, which is involved in assembly and insertion of beta-barrel proteins into the outer membrane.</text>
</comment>
<evidence type="ECO:0000313" key="12">
    <source>
        <dbReference type="Proteomes" id="UP000028945"/>
    </source>
</evidence>
<comment type="similarity">
    <text evidence="8">Belongs to the BamA family.</text>
</comment>
<gene>
    <name evidence="8" type="primary">bamA</name>
    <name evidence="11" type="ORF">IX83_04340</name>
</gene>
<dbReference type="PROSITE" id="PS51779">
    <property type="entry name" value="POTRA"/>
    <property type="match status" value="5"/>
</dbReference>
<dbReference type="Proteomes" id="UP000028945">
    <property type="component" value="Chromosome"/>
</dbReference>
<dbReference type="Pfam" id="PF01103">
    <property type="entry name" value="Omp85"/>
    <property type="match status" value="1"/>
</dbReference>
<evidence type="ECO:0000259" key="10">
    <source>
        <dbReference type="PROSITE" id="PS51779"/>
    </source>
</evidence>
<keyword evidence="5 8" id="KW-0677">Repeat</keyword>